<feature type="compositionally biased region" description="Basic and acidic residues" evidence="1">
    <location>
        <begin position="26"/>
        <end position="40"/>
    </location>
</feature>
<feature type="region of interest" description="Disordered" evidence="1">
    <location>
        <begin position="96"/>
        <end position="120"/>
    </location>
</feature>
<dbReference type="AlphaFoldDB" id="A0A7S2UJH0"/>
<evidence type="ECO:0000256" key="1">
    <source>
        <dbReference type="SAM" id="MobiDB-lite"/>
    </source>
</evidence>
<organism evidence="2">
    <name type="scientific">Attheya septentrionalis</name>
    <dbReference type="NCBI Taxonomy" id="420275"/>
    <lineage>
        <taxon>Eukaryota</taxon>
        <taxon>Sar</taxon>
        <taxon>Stramenopiles</taxon>
        <taxon>Ochrophyta</taxon>
        <taxon>Bacillariophyta</taxon>
        <taxon>Coscinodiscophyceae</taxon>
        <taxon>Chaetocerotophycidae</taxon>
        <taxon>Chaetocerotales</taxon>
        <taxon>Attheyaceae</taxon>
        <taxon>Attheya</taxon>
    </lineage>
</organism>
<reference evidence="2" key="1">
    <citation type="submission" date="2021-01" db="EMBL/GenBank/DDBJ databases">
        <authorList>
            <person name="Corre E."/>
            <person name="Pelletier E."/>
            <person name="Niang G."/>
            <person name="Scheremetjew M."/>
            <person name="Finn R."/>
            <person name="Kale V."/>
            <person name="Holt S."/>
            <person name="Cochrane G."/>
            <person name="Meng A."/>
            <person name="Brown T."/>
            <person name="Cohen L."/>
        </authorList>
    </citation>
    <scope>NUCLEOTIDE SEQUENCE</scope>
    <source>
        <strain evidence="2">CCMP2084</strain>
    </source>
</reference>
<evidence type="ECO:0000313" key="2">
    <source>
        <dbReference type="EMBL" id="CAD9821846.1"/>
    </source>
</evidence>
<feature type="compositionally biased region" description="Acidic residues" evidence="1">
    <location>
        <begin position="105"/>
        <end position="115"/>
    </location>
</feature>
<dbReference type="InterPro" id="IPR006553">
    <property type="entry name" value="Leu-rich_rpt_Cys-con_subtyp"/>
</dbReference>
<name>A0A7S2UJH0_9STRA</name>
<dbReference type="GO" id="GO:0019005">
    <property type="term" value="C:SCF ubiquitin ligase complex"/>
    <property type="evidence" value="ECO:0007669"/>
    <property type="project" value="TreeGrafter"/>
</dbReference>
<accession>A0A7S2UJH0</accession>
<dbReference type="InterPro" id="IPR001611">
    <property type="entry name" value="Leu-rich_rpt"/>
</dbReference>
<dbReference type="Pfam" id="PF13516">
    <property type="entry name" value="LRR_6"/>
    <property type="match status" value="1"/>
</dbReference>
<dbReference type="PANTHER" id="PTHR13318:SF190">
    <property type="entry name" value="PARTNER OF PAIRED, ISOFORM B"/>
    <property type="match status" value="1"/>
</dbReference>
<dbReference type="EMBL" id="HBHQ01020313">
    <property type="protein sequence ID" value="CAD9821846.1"/>
    <property type="molecule type" value="Transcribed_RNA"/>
</dbReference>
<gene>
    <name evidence="2" type="ORF">ASEP1449_LOCUS13680</name>
</gene>
<proteinExistence type="predicted"/>
<protein>
    <submittedName>
        <fullName evidence="2">Uncharacterized protein</fullName>
    </submittedName>
</protein>
<dbReference type="SUPFAM" id="SSF52047">
    <property type="entry name" value="RNI-like"/>
    <property type="match status" value="1"/>
</dbReference>
<dbReference type="InterPro" id="IPR032675">
    <property type="entry name" value="LRR_dom_sf"/>
</dbReference>
<sequence>MSSDEGNDGEIGGPQALRSMRRRNRAVAEREASRLARPEQRSGSAVLGHASRSKSAVTSTPFGWMMKSKTKIASATVDEEWCGPFSVARQMIAAREDAKKKREEEQQEREEEENGGGERHPLDEIMTEVDLEKKRKANPSMTWKGRRPAENESTRTKNYYVKRQKRFIREADDRMTGNVPTLFRICVDVLVEHFDSVEALGNVDSSIRRSICESLVASGKMNGAAFDALAESGVESLELVDCAEVTQDQLATSLESLVPAGLRALILNHSGRCFGPKAVNAIISCADVSSLFAISIGGAYLLTDTDASALIKATARTLSSIEFRASPLLGKGLLDSISTNFSSSCSGTLMELALEDINVSKESLLALGSSTDALRNLKSLSLRQIGALDDEVMASLLGPIEGSLEGIDLSDNVLVTDESLSCIRRCNKDGQLRALRLSGLKSLTAVGLEAFFTHNIPGLPNPPMLRKLDLSSCEASAVTDVVLDLAATASSMKKQRDSKVSGPTVSMGVSTMGGLVFVNISGSAVTDTGMESLAATSFSSLLELDVSFCSQISDKGLGYLVSKVHDGFSKLHVWGCAQLTDEFHDGHSRVDERGLEIVGVWMKNGTVRSVR</sequence>
<dbReference type="Gene3D" id="3.80.10.10">
    <property type="entry name" value="Ribonuclease Inhibitor"/>
    <property type="match status" value="1"/>
</dbReference>
<dbReference type="GO" id="GO:0031146">
    <property type="term" value="P:SCF-dependent proteasomal ubiquitin-dependent protein catabolic process"/>
    <property type="evidence" value="ECO:0007669"/>
    <property type="project" value="TreeGrafter"/>
</dbReference>
<feature type="region of interest" description="Disordered" evidence="1">
    <location>
        <begin position="1"/>
        <end position="58"/>
    </location>
</feature>
<dbReference type="SMART" id="SM00367">
    <property type="entry name" value="LRR_CC"/>
    <property type="match status" value="5"/>
</dbReference>
<dbReference type="PANTHER" id="PTHR13318">
    <property type="entry name" value="PARTNER OF PAIRED, ISOFORM B-RELATED"/>
    <property type="match status" value="1"/>
</dbReference>